<dbReference type="RefSeq" id="WP_165257303.1">
    <property type="nucleotide sequence ID" value="NZ_JAAKGT010000002.1"/>
</dbReference>
<comment type="caution">
    <text evidence="1">The sequence shown here is derived from an EMBL/GenBank/DDBJ whole genome shotgun (WGS) entry which is preliminary data.</text>
</comment>
<organism evidence="1">
    <name type="scientific">Caulobacter sp. 602-2</name>
    <dbReference type="NCBI Taxonomy" id="2710887"/>
    <lineage>
        <taxon>Bacteria</taxon>
        <taxon>Pseudomonadati</taxon>
        <taxon>Pseudomonadota</taxon>
        <taxon>Alphaproteobacteria</taxon>
        <taxon>Caulobacterales</taxon>
        <taxon>Caulobacteraceae</taxon>
        <taxon>Caulobacter</taxon>
    </lineage>
</organism>
<accession>A0A6G4QV25</accession>
<sequence length="160" mass="16929">MSDRYEPTSDFLKLVIAERAPLSGAEGAEENLRRLIALTADADRANRDWAVLLLSQEEADGPDVREALLRAARDEDDIVQAEAMLGLAQRDASLALPFVQAALMAKTVAAPTLEAAALCAHPSLIADLKVWAEPSDDTYIDALAAEALAACAAASSPSEQ</sequence>
<gene>
    <name evidence="1" type="ORF">G5B46_07270</name>
</gene>
<dbReference type="Gene3D" id="1.25.10.10">
    <property type="entry name" value="Leucine-rich Repeat Variant"/>
    <property type="match status" value="1"/>
</dbReference>
<dbReference type="InterPro" id="IPR011989">
    <property type="entry name" value="ARM-like"/>
</dbReference>
<dbReference type="AlphaFoldDB" id="A0A6G4QV25"/>
<name>A0A6G4QV25_9CAUL</name>
<dbReference type="EMBL" id="JAAKGT010000002">
    <property type="protein sequence ID" value="NGM49401.1"/>
    <property type="molecule type" value="Genomic_DNA"/>
</dbReference>
<proteinExistence type="predicted"/>
<protein>
    <submittedName>
        <fullName evidence="1">Lyase</fullName>
    </submittedName>
</protein>
<keyword evidence="1" id="KW-0456">Lyase</keyword>
<reference evidence="1" key="1">
    <citation type="submission" date="2020-02" db="EMBL/GenBank/DDBJ databases">
        <authorList>
            <person name="Gao J."/>
            <person name="Sun J."/>
        </authorList>
    </citation>
    <scope>NUCLEOTIDE SEQUENCE</scope>
    <source>
        <strain evidence="1">602-2</strain>
    </source>
</reference>
<evidence type="ECO:0000313" key="1">
    <source>
        <dbReference type="EMBL" id="NGM49401.1"/>
    </source>
</evidence>
<dbReference type="GO" id="GO:0016829">
    <property type="term" value="F:lyase activity"/>
    <property type="evidence" value="ECO:0007669"/>
    <property type="project" value="UniProtKB-KW"/>
</dbReference>